<sequence length="292" mass="32441">MVDPLFLISGATGTTGRAAVRALRRAGQRVRALVHKEDARAKALREEGAETVVGELLDLDRTRAAMEGVRGAYFVYPFEPGLIEAAAFFAQAAIEAGIESIVNMSQKPARREAKSEASRDHWITEQVFDWSGVPTTHIRPTFFAEWFLYPMDGWNVKGGVIEFPFADGRHAPIAGEDQGRVIAALLQTPKPHAGKAYPLYGPVELNHHEIAEKLTKTLGRPFVYKPLTIPEFRERMENSGRAPRFVQHIASVAQDYQDGLFAGTNNVVEDLTGRKPLTVEKFAETNRVRFAK</sequence>
<feature type="domain" description="NmrA-like" evidence="1">
    <location>
        <begin position="7"/>
        <end position="235"/>
    </location>
</feature>
<comment type="caution">
    <text evidence="2">The sequence shown here is derived from an EMBL/GenBank/DDBJ whole genome shotgun (WGS) entry which is preliminary data.</text>
</comment>
<dbReference type="InterPro" id="IPR051604">
    <property type="entry name" value="Ergot_Alk_Oxidoreductase"/>
</dbReference>
<protein>
    <submittedName>
        <fullName evidence="2">NmrA family transcriptional regulator</fullName>
    </submittedName>
</protein>
<dbReference type="InterPro" id="IPR036291">
    <property type="entry name" value="NAD(P)-bd_dom_sf"/>
</dbReference>
<evidence type="ECO:0000259" key="1">
    <source>
        <dbReference type="Pfam" id="PF05368"/>
    </source>
</evidence>
<dbReference type="SUPFAM" id="SSF51735">
    <property type="entry name" value="NAD(P)-binding Rossmann-fold domains"/>
    <property type="match status" value="1"/>
</dbReference>
<evidence type="ECO:0000313" key="2">
    <source>
        <dbReference type="EMBL" id="OSJ33460.1"/>
    </source>
</evidence>
<proteinExistence type="predicted"/>
<gene>
    <name evidence="2" type="ORF">BSZ19_15535</name>
</gene>
<dbReference type="Gene3D" id="3.90.25.10">
    <property type="entry name" value="UDP-galactose 4-epimerase, domain 1"/>
    <property type="match status" value="1"/>
</dbReference>
<dbReference type="Proteomes" id="UP000193335">
    <property type="component" value="Unassembled WGS sequence"/>
</dbReference>
<dbReference type="RefSeq" id="WP_085400532.1">
    <property type="nucleotide sequence ID" value="NZ_NAFL01000241.1"/>
</dbReference>
<dbReference type="Pfam" id="PF05368">
    <property type="entry name" value="NmrA"/>
    <property type="match status" value="1"/>
</dbReference>
<evidence type="ECO:0000313" key="3">
    <source>
        <dbReference type="Proteomes" id="UP000193335"/>
    </source>
</evidence>
<reference evidence="2 3" key="1">
    <citation type="submission" date="2017-03" db="EMBL/GenBank/DDBJ databases">
        <title>Whole genome sequences of fourteen strains of Bradyrhizobium canariense and one strain of Bradyrhizobium japonicum isolated from Lupinus (Papilionoideae: Genisteae) species in Algeria.</title>
        <authorList>
            <person name="Crovadore J."/>
            <person name="Chekireb D."/>
            <person name="Brachmann A."/>
            <person name="Chablais R."/>
            <person name="Cochard B."/>
            <person name="Lefort F."/>
        </authorList>
    </citation>
    <scope>NUCLEOTIDE SEQUENCE [LARGE SCALE GENOMIC DNA]</scope>
    <source>
        <strain evidence="2 3">UBMA197</strain>
    </source>
</reference>
<organism evidence="2 3">
    <name type="scientific">Bradyrhizobium japonicum</name>
    <dbReference type="NCBI Taxonomy" id="375"/>
    <lineage>
        <taxon>Bacteria</taxon>
        <taxon>Pseudomonadati</taxon>
        <taxon>Pseudomonadota</taxon>
        <taxon>Alphaproteobacteria</taxon>
        <taxon>Hyphomicrobiales</taxon>
        <taxon>Nitrobacteraceae</taxon>
        <taxon>Bradyrhizobium</taxon>
    </lineage>
</organism>
<dbReference type="Gene3D" id="3.40.50.720">
    <property type="entry name" value="NAD(P)-binding Rossmann-like Domain"/>
    <property type="match status" value="1"/>
</dbReference>
<dbReference type="PANTHER" id="PTHR43162">
    <property type="match status" value="1"/>
</dbReference>
<dbReference type="EMBL" id="NAFL01000241">
    <property type="protein sequence ID" value="OSJ33460.1"/>
    <property type="molecule type" value="Genomic_DNA"/>
</dbReference>
<accession>A0A1Y2JQH1</accession>
<dbReference type="AlphaFoldDB" id="A0A1Y2JQH1"/>
<name>A0A1Y2JQH1_BRAJP</name>
<dbReference type="InterPro" id="IPR008030">
    <property type="entry name" value="NmrA-like"/>
</dbReference>
<dbReference type="PANTHER" id="PTHR43162:SF1">
    <property type="entry name" value="PRESTALK A DIFFERENTIATION PROTEIN A"/>
    <property type="match status" value="1"/>
</dbReference>